<dbReference type="GO" id="GO:0051287">
    <property type="term" value="F:NAD binding"/>
    <property type="evidence" value="ECO:0007669"/>
    <property type="project" value="InterPro"/>
</dbReference>
<dbReference type="InterPro" id="IPR037062">
    <property type="entry name" value="Malic_N_dom_sf"/>
</dbReference>
<evidence type="ECO:0000313" key="9">
    <source>
        <dbReference type="Proteomes" id="UP000246104"/>
    </source>
</evidence>
<evidence type="ECO:0000259" key="6">
    <source>
        <dbReference type="SMART" id="SM00919"/>
    </source>
</evidence>
<feature type="binding site" evidence="5">
    <location>
        <position position="165"/>
    </location>
    <ligand>
        <name>a divalent metal cation</name>
        <dbReference type="ChEBI" id="CHEBI:60240"/>
    </ligand>
</feature>
<dbReference type="AlphaFoldDB" id="A0A317JQS8"/>
<dbReference type="InterPro" id="IPR051674">
    <property type="entry name" value="Malate_Decarboxylase"/>
</dbReference>
<dbReference type="PIRSF" id="PIRSF000106">
    <property type="entry name" value="ME"/>
    <property type="match status" value="1"/>
</dbReference>
<dbReference type="GO" id="GO:0046872">
    <property type="term" value="F:metal ion binding"/>
    <property type="evidence" value="ECO:0007669"/>
    <property type="project" value="UniProtKB-KW"/>
</dbReference>
<dbReference type="InterPro" id="IPR012301">
    <property type="entry name" value="Malic_N_dom"/>
</dbReference>
<name>A0A317JQS8_9BACT</name>
<feature type="binding site" evidence="4">
    <location>
        <position position="321"/>
    </location>
    <ligand>
        <name>(S)-malate</name>
        <dbReference type="ChEBI" id="CHEBI:15589"/>
    </ligand>
</feature>
<reference evidence="8 9" key="1">
    <citation type="submission" date="2018-02" db="EMBL/GenBank/DDBJ databases">
        <title>Genomic Reconstructions from Amazon Rainforest and Pasture Soil Reveal Novel Insights into the Physiology of Candidate Phyla in Tropical Sites.</title>
        <authorList>
            <person name="Kroeger M.E."/>
            <person name="Delmont T."/>
            <person name="Eren A.M."/>
            <person name="Guo J."/>
            <person name="Meyer K.M."/>
            <person name="Khan K."/>
            <person name="Rodrigues J.L.M."/>
            <person name="Bohannan B.J.M."/>
            <person name="Tringe S."/>
            <person name="Borges C.D."/>
            <person name="Tiedje J."/>
            <person name="Tsai S.M."/>
            <person name="Nusslein K."/>
        </authorList>
    </citation>
    <scope>NUCLEOTIDE SEQUENCE [LARGE SCALE GENOMIC DNA]</scope>
    <source>
        <strain evidence="8">Amazon FNV 2010 28 9</strain>
    </source>
</reference>
<feature type="active site" description="Proton donor" evidence="3">
    <location>
        <position position="42"/>
    </location>
</feature>
<dbReference type="PANTHER" id="PTHR43237">
    <property type="entry name" value="NADP-DEPENDENT MALIC ENZYME"/>
    <property type="match status" value="1"/>
</dbReference>
<feature type="active site" description="Proton acceptor" evidence="3">
    <location>
        <position position="97"/>
    </location>
</feature>
<gene>
    <name evidence="8" type="ORF">C5B42_00995</name>
</gene>
<evidence type="ECO:0000256" key="3">
    <source>
        <dbReference type="PIRSR" id="PIRSR000106-1"/>
    </source>
</evidence>
<comment type="cofactor">
    <cofactor evidence="5">
        <name>Mg(2+)</name>
        <dbReference type="ChEBI" id="CHEBI:18420"/>
    </cofactor>
    <cofactor evidence="5">
        <name>Mn(2+)</name>
        <dbReference type="ChEBI" id="CHEBI:29035"/>
    </cofactor>
    <text evidence="5">Divalent metal cations. Prefers magnesium or manganese.</text>
</comment>
<evidence type="ECO:0000313" key="8">
    <source>
        <dbReference type="EMBL" id="PWU24020.1"/>
    </source>
</evidence>
<dbReference type="Pfam" id="PF00390">
    <property type="entry name" value="malic"/>
    <property type="match status" value="1"/>
</dbReference>
<evidence type="ECO:0000256" key="4">
    <source>
        <dbReference type="PIRSR" id="PIRSR000106-2"/>
    </source>
</evidence>
<evidence type="ECO:0000256" key="2">
    <source>
        <dbReference type="ARBA" id="ARBA00023002"/>
    </source>
</evidence>
<dbReference type="GO" id="GO:0016616">
    <property type="term" value="F:oxidoreductase activity, acting on the CH-OH group of donors, NAD or NADP as acceptor"/>
    <property type="evidence" value="ECO:0007669"/>
    <property type="project" value="InterPro"/>
</dbReference>
<evidence type="ECO:0000259" key="7">
    <source>
        <dbReference type="SMART" id="SM01274"/>
    </source>
</evidence>
<dbReference type="Pfam" id="PF03949">
    <property type="entry name" value="Malic_M"/>
    <property type="match status" value="1"/>
</dbReference>
<dbReference type="SMART" id="SM01274">
    <property type="entry name" value="malic"/>
    <property type="match status" value="1"/>
</dbReference>
<sequence length="386" mass="41407">MNLYDMKNNAIQSPAIEYAATPKMGTTLLRDIKTREDLSLAYTPGIADVCKLIVQDESALRTHTFVRNNLAVISDGTAVLGLGNIGPKASYPVMEGKAMLFKRFGGIDAIPIIVHAKDDEELITTIENIADSFGAINLEDFAAPRCFHIEEELKKRLSIPVMHDDQQGTAVVVLAAVTNALTLFPHQQKDTKIVISGVGAAGVAVARLLIASGYSNVVMVDSKGIIGKHRTDLTSEKVELLKVTNQHNEQGTLAHALKRAGVFIGVSKGNLLKAEDIQRMDKDAIVIAMANPIPEIMPDVAKQAGAAIVATGRSDFENQVNNALAFPGIFRAAIDMNTKITQKMLVCAAQAIVAYHQDHLSASSLLPSILDDGVHLAIANALKANF</sequence>
<feature type="domain" description="Malic enzyme NAD-binding" evidence="6">
    <location>
        <begin position="166"/>
        <end position="385"/>
    </location>
</feature>
<dbReference type="InterPro" id="IPR012302">
    <property type="entry name" value="Malic_NAD-bd"/>
</dbReference>
<dbReference type="InterPro" id="IPR001891">
    <property type="entry name" value="Malic_OxRdtase"/>
</dbReference>
<dbReference type="Proteomes" id="UP000246104">
    <property type="component" value="Unassembled WGS sequence"/>
</dbReference>
<dbReference type="Gene3D" id="3.40.50.10380">
    <property type="entry name" value="Malic enzyme, N-terminal domain"/>
    <property type="match status" value="1"/>
</dbReference>
<feature type="binding site" evidence="5">
    <location>
        <position position="140"/>
    </location>
    <ligand>
        <name>a divalent metal cation</name>
        <dbReference type="ChEBI" id="CHEBI:60240"/>
    </ligand>
</feature>
<keyword evidence="5" id="KW-0479">Metal-binding</keyword>
<dbReference type="SUPFAM" id="SSF53223">
    <property type="entry name" value="Aminoacid dehydrogenase-like, N-terminal domain"/>
    <property type="match status" value="1"/>
</dbReference>
<dbReference type="SUPFAM" id="SSF51735">
    <property type="entry name" value="NAD(P)-binding Rossmann-fold domains"/>
    <property type="match status" value="1"/>
</dbReference>
<proteinExistence type="inferred from homology"/>
<dbReference type="InterPro" id="IPR046346">
    <property type="entry name" value="Aminoacid_DH-like_N_sf"/>
</dbReference>
<dbReference type="EMBL" id="PSRQ01000015">
    <property type="protein sequence ID" value="PWU24020.1"/>
    <property type="molecule type" value="Genomic_DNA"/>
</dbReference>
<dbReference type="GO" id="GO:0004470">
    <property type="term" value="F:malic enzyme activity"/>
    <property type="evidence" value="ECO:0007669"/>
    <property type="project" value="InterPro"/>
</dbReference>
<evidence type="ECO:0000256" key="5">
    <source>
        <dbReference type="PIRSR" id="PIRSR000106-3"/>
    </source>
</evidence>
<dbReference type="PANTHER" id="PTHR43237:SF4">
    <property type="entry name" value="NADP-DEPENDENT MALIC ENZYME"/>
    <property type="match status" value="1"/>
</dbReference>
<organism evidence="8 9">
    <name type="scientific">Candidatus Cerribacteria bacterium 'Amazon FNV 2010 28 9'</name>
    <dbReference type="NCBI Taxonomy" id="2081795"/>
    <lineage>
        <taxon>Bacteria</taxon>
        <taxon>Candidatus Cerribacteria</taxon>
    </lineage>
</organism>
<feature type="domain" description="Malic enzyme N-terminal" evidence="7">
    <location>
        <begin position="21"/>
        <end position="154"/>
    </location>
</feature>
<comment type="similarity">
    <text evidence="1">Belongs to the malic enzymes family.</text>
</comment>
<protein>
    <submittedName>
        <fullName evidence="8">NAD-dependent malic enzyme</fullName>
    </submittedName>
</protein>
<dbReference type="InterPro" id="IPR036291">
    <property type="entry name" value="NAD(P)-bd_dom_sf"/>
</dbReference>
<feature type="binding site" evidence="5">
    <location>
        <position position="139"/>
    </location>
    <ligand>
        <name>a divalent metal cation</name>
        <dbReference type="ChEBI" id="CHEBI:60240"/>
    </ligand>
</feature>
<dbReference type="SMART" id="SM00919">
    <property type="entry name" value="Malic_M"/>
    <property type="match status" value="1"/>
</dbReference>
<accession>A0A317JQS8</accession>
<comment type="caution">
    <text evidence="8">The sequence shown here is derived from an EMBL/GenBank/DDBJ whole genome shotgun (WGS) entry which is preliminary data.</text>
</comment>
<dbReference type="Gene3D" id="3.40.50.720">
    <property type="entry name" value="NAD(P)-binding Rossmann-like Domain"/>
    <property type="match status" value="1"/>
</dbReference>
<feature type="binding site" evidence="4">
    <location>
        <position position="291"/>
    </location>
    <ligand>
        <name>(S)-malate</name>
        <dbReference type="ChEBI" id="CHEBI:15589"/>
    </ligand>
</feature>
<keyword evidence="2" id="KW-0560">Oxidoreductase</keyword>
<evidence type="ECO:0000256" key="1">
    <source>
        <dbReference type="ARBA" id="ARBA00008785"/>
    </source>
</evidence>